<organism evidence="2 3">
    <name type="scientific">Nesidiocoris tenuis</name>
    <dbReference type="NCBI Taxonomy" id="355587"/>
    <lineage>
        <taxon>Eukaryota</taxon>
        <taxon>Metazoa</taxon>
        <taxon>Ecdysozoa</taxon>
        <taxon>Arthropoda</taxon>
        <taxon>Hexapoda</taxon>
        <taxon>Insecta</taxon>
        <taxon>Pterygota</taxon>
        <taxon>Neoptera</taxon>
        <taxon>Paraneoptera</taxon>
        <taxon>Hemiptera</taxon>
        <taxon>Heteroptera</taxon>
        <taxon>Panheteroptera</taxon>
        <taxon>Cimicomorpha</taxon>
        <taxon>Miridae</taxon>
        <taxon>Dicyphina</taxon>
        <taxon>Nesidiocoris</taxon>
    </lineage>
</organism>
<protein>
    <submittedName>
        <fullName evidence="2">Uncharacterized protein</fullName>
    </submittedName>
</protein>
<evidence type="ECO:0000313" key="3">
    <source>
        <dbReference type="Proteomes" id="UP000479000"/>
    </source>
</evidence>
<sequence>MEKTSVFQPIMYIGRLGFYREQTISLSGGRDEGRYRFFDTIGKTIDRFGC</sequence>
<dbReference type="EMBL" id="CADCXU010028086">
    <property type="protein sequence ID" value="CAB0014588.1"/>
    <property type="molecule type" value="Genomic_DNA"/>
</dbReference>
<proteinExistence type="predicted"/>
<dbReference type="EMBL" id="CADCXU010028085">
    <property type="protein sequence ID" value="CAB0014587.1"/>
    <property type="molecule type" value="Genomic_DNA"/>
</dbReference>
<accession>A0A6H5HD09</accession>
<keyword evidence="3" id="KW-1185">Reference proteome</keyword>
<dbReference type="AlphaFoldDB" id="A0A6H5HD09"/>
<feature type="non-terminal residue" evidence="2">
    <location>
        <position position="50"/>
    </location>
</feature>
<evidence type="ECO:0000313" key="1">
    <source>
        <dbReference type="EMBL" id="CAB0014587.1"/>
    </source>
</evidence>
<dbReference type="Proteomes" id="UP000479000">
    <property type="component" value="Unassembled WGS sequence"/>
</dbReference>
<name>A0A6H5HD09_9HEMI</name>
<gene>
    <name evidence="1" type="ORF">NTEN_LOCUS19009</name>
    <name evidence="2" type="ORF">NTEN_LOCUS19010</name>
</gene>
<evidence type="ECO:0000313" key="2">
    <source>
        <dbReference type="EMBL" id="CAB0014588.1"/>
    </source>
</evidence>
<reference evidence="2 3" key="1">
    <citation type="submission" date="2020-02" db="EMBL/GenBank/DDBJ databases">
        <authorList>
            <person name="Ferguson B K."/>
        </authorList>
    </citation>
    <scope>NUCLEOTIDE SEQUENCE [LARGE SCALE GENOMIC DNA]</scope>
</reference>